<dbReference type="PANTHER" id="PTHR14493:SF50">
    <property type="entry name" value="RING FINGER PROTEIN UNKEMPT"/>
    <property type="match status" value="1"/>
</dbReference>
<dbReference type="Gene3D" id="1.25.40.20">
    <property type="entry name" value="Ankyrin repeat-containing domain"/>
    <property type="match status" value="1"/>
</dbReference>
<evidence type="ECO:0000313" key="8">
    <source>
        <dbReference type="EMBL" id="CAD7698538.1"/>
    </source>
</evidence>
<dbReference type="Pfam" id="PF00642">
    <property type="entry name" value="zf-CCCH"/>
    <property type="match status" value="1"/>
</dbReference>
<evidence type="ECO:0000313" key="9">
    <source>
        <dbReference type="Proteomes" id="UP000708148"/>
    </source>
</evidence>
<dbReference type="InterPro" id="IPR057444">
    <property type="entry name" value="Znf-CCCH_AtC3H23-like"/>
</dbReference>
<dbReference type="InterPro" id="IPR036770">
    <property type="entry name" value="Ankyrin_rpt-contain_sf"/>
</dbReference>
<dbReference type="SMART" id="SM00356">
    <property type="entry name" value="ZnF_C3H1"/>
    <property type="match status" value="2"/>
</dbReference>
<accession>A0A8S1IXQ4</accession>
<dbReference type="OrthoDB" id="749011at2759"/>
<keyword evidence="9" id="KW-1185">Reference proteome</keyword>
<dbReference type="Proteomes" id="UP000708148">
    <property type="component" value="Unassembled WGS sequence"/>
</dbReference>
<dbReference type="Pfam" id="PF25512">
    <property type="entry name" value="zf-CCCH_AtC3H23"/>
    <property type="match status" value="1"/>
</dbReference>
<keyword evidence="1 5" id="KW-0479">Metal-binding</keyword>
<feature type="region of interest" description="Disordered" evidence="6">
    <location>
        <begin position="278"/>
        <end position="315"/>
    </location>
</feature>
<feature type="region of interest" description="Disordered" evidence="6">
    <location>
        <begin position="330"/>
        <end position="373"/>
    </location>
</feature>
<dbReference type="InterPro" id="IPR000571">
    <property type="entry name" value="Znf_CCCH"/>
</dbReference>
<evidence type="ECO:0000256" key="3">
    <source>
        <dbReference type="ARBA" id="ARBA00022833"/>
    </source>
</evidence>
<dbReference type="GO" id="GO:0003677">
    <property type="term" value="F:DNA binding"/>
    <property type="evidence" value="ECO:0007669"/>
    <property type="project" value="UniProtKB-KW"/>
</dbReference>
<comment type="caution">
    <text evidence="8">The sequence shown here is derived from an EMBL/GenBank/DDBJ whole genome shotgun (WGS) entry which is preliminary data.</text>
</comment>
<evidence type="ECO:0000256" key="1">
    <source>
        <dbReference type="ARBA" id="ARBA00022723"/>
    </source>
</evidence>
<reference evidence="8" key="1">
    <citation type="submission" date="2020-12" db="EMBL/GenBank/DDBJ databases">
        <authorList>
            <person name="Iha C."/>
        </authorList>
    </citation>
    <scope>NUCLEOTIDE SEQUENCE</scope>
</reference>
<gene>
    <name evidence="8" type="ORF">OSTQU699_LOCUS3899</name>
</gene>
<dbReference type="PROSITE" id="PS50103">
    <property type="entry name" value="ZF_C3H1"/>
    <property type="match status" value="1"/>
</dbReference>
<dbReference type="PANTHER" id="PTHR14493">
    <property type="entry name" value="UNKEMPT FAMILY MEMBER"/>
    <property type="match status" value="1"/>
</dbReference>
<keyword evidence="2 5" id="KW-0863">Zinc-finger</keyword>
<protein>
    <recommendedName>
        <fullName evidence="7">C3H1-type domain-containing protein</fullName>
    </recommendedName>
</protein>
<keyword evidence="4" id="KW-0238">DNA-binding</keyword>
<organism evidence="8 9">
    <name type="scientific">Ostreobium quekettii</name>
    <dbReference type="NCBI Taxonomy" id="121088"/>
    <lineage>
        <taxon>Eukaryota</taxon>
        <taxon>Viridiplantae</taxon>
        <taxon>Chlorophyta</taxon>
        <taxon>core chlorophytes</taxon>
        <taxon>Ulvophyceae</taxon>
        <taxon>TCBD clade</taxon>
        <taxon>Bryopsidales</taxon>
        <taxon>Ostreobineae</taxon>
        <taxon>Ostreobiaceae</taxon>
        <taxon>Ostreobium</taxon>
    </lineage>
</organism>
<evidence type="ECO:0000259" key="7">
    <source>
        <dbReference type="PROSITE" id="PS50103"/>
    </source>
</evidence>
<evidence type="ECO:0000256" key="4">
    <source>
        <dbReference type="ARBA" id="ARBA00023125"/>
    </source>
</evidence>
<feature type="region of interest" description="Disordered" evidence="6">
    <location>
        <begin position="104"/>
        <end position="139"/>
    </location>
</feature>
<proteinExistence type="predicted"/>
<feature type="domain" description="C3H1-type" evidence="7">
    <location>
        <begin position="199"/>
        <end position="226"/>
    </location>
</feature>
<keyword evidence="3 5" id="KW-0862">Zinc</keyword>
<feature type="region of interest" description="Disordered" evidence="6">
    <location>
        <begin position="469"/>
        <end position="517"/>
    </location>
</feature>
<evidence type="ECO:0000256" key="6">
    <source>
        <dbReference type="SAM" id="MobiDB-lite"/>
    </source>
</evidence>
<dbReference type="GO" id="GO:0008270">
    <property type="term" value="F:zinc ion binding"/>
    <property type="evidence" value="ECO:0007669"/>
    <property type="project" value="UniProtKB-KW"/>
</dbReference>
<dbReference type="EMBL" id="CAJHUC010000847">
    <property type="protein sequence ID" value="CAD7698538.1"/>
    <property type="molecule type" value="Genomic_DNA"/>
</dbReference>
<feature type="compositionally biased region" description="Polar residues" evidence="6">
    <location>
        <begin position="282"/>
        <end position="296"/>
    </location>
</feature>
<feature type="compositionally biased region" description="Low complexity" evidence="6">
    <location>
        <begin position="507"/>
        <end position="517"/>
    </location>
</feature>
<dbReference type="Gene3D" id="3.30.1370.210">
    <property type="match status" value="1"/>
</dbReference>
<feature type="zinc finger region" description="C3H1-type" evidence="5">
    <location>
        <begin position="199"/>
        <end position="226"/>
    </location>
</feature>
<dbReference type="AlphaFoldDB" id="A0A8S1IXQ4"/>
<sequence>MKPAVTVKQRTLLMIAAFHGSMRVLSLLAVNGADPAVVSPDGMTAYELAYAGNHPSTPTIVAYLRDAESSLQVLRGQVDVSKAPLAQPPPSGSFGMDGMGPPGEGVEMQQQQQQQQHHYRGPVWGVPMGRQESGSDPYNPDVLPYSTSELTKAEYSTDEFRMYCFKVLRCCRRYAHDWRACPFAHPTENARRRDPRDYRYCSIACPNYKQGFCIRGDVCPYAHGVFECWLHPSRYRSQLCKDGNKCRRPVCFFAHSLPELRTPSHTWVPTAEDVACVPNGQLAPSNSAPQGSHSGSVQGGPVPHNQASAPMGPAISAHISLPPVAVPMQPQVPGTLAPSRSAPVGTPVSSSQSPHAPNAPEVAVGNGSQQAPEGVTGVTAPRMSNAFARKHGLNPKDSPLVNLQKMAVAGHIPAAPGPAGKQPDASQVLPILPPETAAPMVKGANRQKKLLKQTSQATLEALALSMNNMSLSSSGSQGPESERLAASHASDGGPASGRGLYPGGPLSAPSVVPSSDAAVPQVGQGQYMGNGYIVGSPGGPGGYAPMVAGAQPGASPAMVGQPGAIGLHPAQQ</sequence>
<dbReference type="SUPFAM" id="SSF48403">
    <property type="entry name" value="Ankyrin repeat"/>
    <property type="match status" value="1"/>
</dbReference>
<dbReference type="InterPro" id="IPR045234">
    <property type="entry name" value="Unkempt-like"/>
</dbReference>
<evidence type="ECO:0000256" key="2">
    <source>
        <dbReference type="ARBA" id="ARBA00022771"/>
    </source>
</evidence>
<evidence type="ECO:0000256" key="5">
    <source>
        <dbReference type="PROSITE-ProRule" id="PRU00723"/>
    </source>
</evidence>
<name>A0A8S1IXQ4_9CHLO</name>